<evidence type="ECO:0000256" key="1">
    <source>
        <dbReference type="ARBA" id="ARBA00004141"/>
    </source>
</evidence>
<dbReference type="EMBL" id="CP111020">
    <property type="protein sequence ID" value="WAR14043.1"/>
    <property type="molecule type" value="Genomic_DNA"/>
</dbReference>
<dbReference type="PANTHER" id="PTHR23503">
    <property type="entry name" value="SOLUTE CARRIER FAMILY 2"/>
    <property type="match status" value="1"/>
</dbReference>
<keyword evidence="8" id="KW-1185">Reference proteome</keyword>
<dbReference type="PRINTS" id="PR00171">
    <property type="entry name" value="SUGRTRNSPORT"/>
</dbReference>
<dbReference type="Gene3D" id="1.20.1250.20">
    <property type="entry name" value="MFS general substrate transporter like domains"/>
    <property type="match status" value="1"/>
</dbReference>
<feature type="transmembrane region" description="Helical" evidence="6">
    <location>
        <begin position="46"/>
        <end position="69"/>
    </location>
</feature>
<comment type="subcellular location">
    <subcellularLocation>
        <location evidence="1">Membrane</location>
        <topology evidence="1">Multi-pass membrane protein</topology>
    </subcellularLocation>
</comment>
<sequence length="132" mass="14973">QYDKHTWLGIICVVAVIGYIISFATGPGAIPWFFTAELFSQGPRSAAVSIGVVVNWAANAIVGITYPFLEKKIKAYSFVPFVVLLAIFWTYTLLKVPETKGRRIEEITAMFQTKRHVRYRQIRRNDSGDETE</sequence>
<evidence type="ECO:0000256" key="3">
    <source>
        <dbReference type="ARBA" id="ARBA00022692"/>
    </source>
</evidence>
<dbReference type="SUPFAM" id="SSF103473">
    <property type="entry name" value="MFS general substrate transporter"/>
    <property type="match status" value="1"/>
</dbReference>
<dbReference type="Proteomes" id="UP001164746">
    <property type="component" value="Chromosome 9"/>
</dbReference>
<dbReference type="Pfam" id="PF00083">
    <property type="entry name" value="Sugar_tr"/>
    <property type="match status" value="1"/>
</dbReference>
<proteinExistence type="predicted"/>
<dbReference type="InterPro" id="IPR005828">
    <property type="entry name" value="MFS_sugar_transport-like"/>
</dbReference>
<dbReference type="PANTHER" id="PTHR23503:SF8">
    <property type="entry name" value="FACILITATED GLUCOSE TRANSPORTER PROTEIN 1"/>
    <property type="match status" value="1"/>
</dbReference>
<dbReference type="InterPro" id="IPR003663">
    <property type="entry name" value="Sugar/inositol_transpt"/>
</dbReference>
<evidence type="ECO:0000256" key="4">
    <source>
        <dbReference type="ARBA" id="ARBA00022989"/>
    </source>
</evidence>
<gene>
    <name evidence="7" type="ORF">MAR_004148</name>
</gene>
<keyword evidence="5 6" id="KW-0472">Membrane</keyword>
<evidence type="ECO:0000256" key="6">
    <source>
        <dbReference type="SAM" id="Phobius"/>
    </source>
</evidence>
<accession>A0ABY7EVS7</accession>
<organism evidence="7 8">
    <name type="scientific">Mya arenaria</name>
    <name type="common">Soft-shell clam</name>
    <dbReference type="NCBI Taxonomy" id="6604"/>
    <lineage>
        <taxon>Eukaryota</taxon>
        <taxon>Metazoa</taxon>
        <taxon>Spiralia</taxon>
        <taxon>Lophotrochozoa</taxon>
        <taxon>Mollusca</taxon>
        <taxon>Bivalvia</taxon>
        <taxon>Autobranchia</taxon>
        <taxon>Heteroconchia</taxon>
        <taxon>Euheterodonta</taxon>
        <taxon>Imparidentia</taxon>
        <taxon>Neoheterodontei</taxon>
        <taxon>Myida</taxon>
        <taxon>Myoidea</taxon>
        <taxon>Myidae</taxon>
        <taxon>Mya</taxon>
    </lineage>
</organism>
<evidence type="ECO:0000313" key="7">
    <source>
        <dbReference type="EMBL" id="WAR14043.1"/>
    </source>
</evidence>
<keyword evidence="3 6" id="KW-0812">Transmembrane</keyword>
<feature type="non-terminal residue" evidence="7">
    <location>
        <position position="132"/>
    </location>
</feature>
<feature type="transmembrane region" description="Helical" evidence="6">
    <location>
        <begin position="6"/>
        <end position="34"/>
    </location>
</feature>
<evidence type="ECO:0000313" key="8">
    <source>
        <dbReference type="Proteomes" id="UP001164746"/>
    </source>
</evidence>
<dbReference type="InterPro" id="IPR045263">
    <property type="entry name" value="GLUT"/>
</dbReference>
<keyword evidence="2" id="KW-0813">Transport</keyword>
<dbReference type="InterPro" id="IPR036259">
    <property type="entry name" value="MFS_trans_sf"/>
</dbReference>
<evidence type="ECO:0000256" key="2">
    <source>
        <dbReference type="ARBA" id="ARBA00022448"/>
    </source>
</evidence>
<feature type="transmembrane region" description="Helical" evidence="6">
    <location>
        <begin position="75"/>
        <end position="94"/>
    </location>
</feature>
<evidence type="ECO:0000256" key="5">
    <source>
        <dbReference type="ARBA" id="ARBA00023136"/>
    </source>
</evidence>
<name>A0ABY7EVS7_MYAAR</name>
<keyword evidence="4 6" id="KW-1133">Transmembrane helix</keyword>
<reference evidence="7" key="1">
    <citation type="submission" date="2022-11" db="EMBL/GenBank/DDBJ databases">
        <title>Centuries of genome instability and evolution in soft-shell clam transmissible cancer (bioRxiv).</title>
        <authorList>
            <person name="Hart S.F.M."/>
            <person name="Yonemitsu M.A."/>
            <person name="Giersch R.M."/>
            <person name="Beal B.F."/>
            <person name="Arriagada G."/>
            <person name="Davis B.W."/>
            <person name="Ostrander E.A."/>
            <person name="Goff S.P."/>
            <person name="Metzger M.J."/>
        </authorList>
    </citation>
    <scope>NUCLEOTIDE SEQUENCE</scope>
    <source>
        <strain evidence="7">MELC-2E11</strain>
        <tissue evidence="7">Siphon/mantle</tissue>
    </source>
</reference>
<protein>
    <submittedName>
        <fullName evidence="7">GTR1-like protein</fullName>
    </submittedName>
</protein>